<gene>
    <name evidence="8" type="ORF">SAMN05518683_11157</name>
</gene>
<dbReference type="Gene3D" id="1.20.81.30">
    <property type="entry name" value="Type II secretion system (T2SS), domain F"/>
    <property type="match status" value="1"/>
</dbReference>
<feature type="domain" description="Type II secretion system protein GspF" evidence="7">
    <location>
        <begin position="131"/>
        <end position="261"/>
    </location>
</feature>
<feature type="transmembrane region" description="Helical" evidence="6">
    <location>
        <begin position="246"/>
        <end position="264"/>
    </location>
</feature>
<keyword evidence="9" id="KW-1185">Reference proteome</keyword>
<dbReference type="EMBL" id="FOXD01000011">
    <property type="protein sequence ID" value="SFP85485.1"/>
    <property type="molecule type" value="Genomic_DNA"/>
</dbReference>
<dbReference type="RefSeq" id="WP_093337421.1">
    <property type="nucleotide sequence ID" value="NZ_FOXD01000011.1"/>
</dbReference>
<protein>
    <submittedName>
        <fullName evidence="8">Tight adherence protein B</fullName>
    </submittedName>
</protein>
<feature type="transmembrane region" description="Helical" evidence="6">
    <location>
        <begin position="87"/>
        <end position="105"/>
    </location>
</feature>
<evidence type="ECO:0000256" key="6">
    <source>
        <dbReference type="SAM" id="Phobius"/>
    </source>
</evidence>
<keyword evidence="3 6" id="KW-0812">Transmembrane</keyword>
<sequence length="303" mass="34758">MNTPLLLLLVFFSALAVLTAFLDLLTLFAKKRLPHQKGIGKRWKEAGVYRETVEKRKQKKRDKRFNQTDVIVFILGASVLFSVGLMFFRSIFLAVLFIFPALYFPKYRRGRMERKKTQLFLQQFRSAMGSIATSIRAGTSLQIALKRCEDDLKKELIAHKSKPVLDEINEINHDIQFGMSVDEALRQFKEKMKLEDVTQFVDSLLAVRSKGGNINHVIHNTSERISDKIMVQQEIQVATAQKRMEANMLSIFPVVFVLLIMVVSPDYLRPMYESTVGTFMLFIGALLLLANFFIGKKVTNIDL</sequence>
<feature type="transmembrane region" description="Helical" evidence="6">
    <location>
        <begin position="276"/>
        <end position="294"/>
    </location>
</feature>
<evidence type="ECO:0000313" key="8">
    <source>
        <dbReference type="EMBL" id="SFP85485.1"/>
    </source>
</evidence>
<accession>A0A1I5TR21</accession>
<dbReference type="Pfam" id="PF00482">
    <property type="entry name" value="T2SSF"/>
    <property type="match status" value="1"/>
</dbReference>
<evidence type="ECO:0000256" key="3">
    <source>
        <dbReference type="ARBA" id="ARBA00022692"/>
    </source>
</evidence>
<evidence type="ECO:0000256" key="2">
    <source>
        <dbReference type="ARBA" id="ARBA00022475"/>
    </source>
</evidence>
<dbReference type="STRING" id="1884432.SAMN05518683_11157"/>
<evidence type="ECO:0000313" key="9">
    <source>
        <dbReference type="Proteomes" id="UP000198892"/>
    </source>
</evidence>
<dbReference type="GO" id="GO:0005886">
    <property type="term" value="C:plasma membrane"/>
    <property type="evidence" value="ECO:0007669"/>
    <property type="project" value="UniProtKB-SubCell"/>
</dbReference>
<organism evidence="8 9">
    <name type="scientific">Salibacterium halotolerans</name>
    <dbReference type="NCBI Taxonomy" id="1884432"/>
    <lineage>
        <taxon>Bacteria</taxon>
        <taxon>Bacillati</taxon>
        <taxon>Bacillota</taxon>
        <taxon>Bacilli</taxon>
        <taxon>Bacillales</taxon>
        <taxon>Bacillaceae</taxon>
    </lineage>
</organism>
<dbReference type="OrthoDB" id="9803381at2"/>
<proteinExistence type="predicted"/>
<dbReference type="InterPro" id="IPR042094">
    <property type="entry name" value="T2SS_GspF_sf"/>
</dbReference>
<keyword evidence="5 6" id="KW-0472">Membrane</keyword>
<comment type="subcellular location">
    <subcellularLocation>
        <location evidence="1">Cell membrane</location>
        <topology evidence="1">Multi-pass membrane protein</topology>
    </subcellularLocation>
</comment>
<dbReference type="PANTHER" id="PTHR35007:SF1">
    <property type="entry name" value="PILUS ASSEMBLY PROTEIN"/>
    <property type="match status" value="1"/>
</dbReference>
<evidence type="ECO:0000259" key="7">
    <source>
        <dbReference type="Pfam" id="PF00482"/>
    </source>
</evidence>
<keyword evidence="2" id="KW-1003">Cell membrane</keyword>
<evidence type="ECO:0000256" key="4">
    <source>
        <dbReference type="ARBA" id="ARBA00022989"/>
    </source>
</evidence>
<keyword evidence="4 6" id="KW-1133">Transmembrane helix</keyword>
<dbReference type="AlphaFoldDB" id="A0A1I5TR21"/>
<dbReference type="PANTHER" id="PTHR35007">
    <property type="entry name" value="INTEGRAL MEMBRANE PROTEIN-RELATED"/>
    <property type="match status" value="1"/>
</dbReference>
<dbReference type="Proteomes" id="UP000198892">
    <property type="component" value="Unassembled WGS sequence"/>
</dbReference>
<evidence type="ECO:0000256" key="5">
    <source>
        <dbReference type="ARBA" id="ARBA00023136"/>
    </source>
</evidence>
<dbReference type="InterPro" id="IPR018076">
    <property type="entry name" value="T2SS_GspF_dom"/>
</dbReference>
<feature type="transmembrane region" description="Helical" evidence="6">
    <location>
        <begin position="6"/>
        <end position="29"/>
    </location>
</feature>
<name>A0A1I5TR21_9BACI</name>
<evidence type="ECO:0000256" key="1">
    <source>
        <dbReference type="ARBA" id="ARBA00004651"/>
    </source>
</evidence>
<reference evidence="9" key="1">
    <citation type="submission" date="2016-10" db="EMBL/GenBank/DDBJ databases">
        <authorList>
            <person name="Varghese N."/>
            <person name="Submissions S."/>
        </authorList>
    </citation>
    <scope>NUCLEOTIDE SEQUENCE [LARGE SCALE GENOMIC DNA]</scope>
    <source>
        <strain evidence="9">S7</strain>
    </source>
</reference>